<dbReference type="Proteomes" id="UP000287651">
    <property type="component" value="Unassembled WGS sequence"/>
</dbReference>
<comment type="caution">
    <text evidence="2">The sequence shown here is derived from an EMBL/GenBank/DDBJ whole genome shotgun (WGS) entry which is preliminary data.</text>
</comment>
<dbReference type="EMBL" id="AMZH03012831">
    <property type="protein sequence ID" value="RRT50320.1"/>
    <property type="molecule type" value="Genomic_DNA"/>
</dbReference>
<name>A0A426YF81_ENSVE</name>
<feature type="non-terminal residue" evidence="2">
    <location>
        <position position="1"/>
    </location>
</feature>
<organism evidence="2 3">
    <name type="scientific">Ensete ventricosum</name>
    <name type="common">Abyssinian banana</name>
    <name type="synonym">Musa ensete</name>
    <dbReference type="NCBI Taxonomy" id="4639"/>
    <lineage>
        <taxon>Eukaryota</taxon>
        <taxon>Viridiplantae</taxon>
        <taxon>Streptophyta</taxon>
        <taxon>Embryophyta</taxon>
        <taxon>Tracheophyta</taxon>
        <taxon>Spermatophyta</taxon>
        <taxon>Magnoliopsida</taxon>
        <taxon>Liliopsida</taxon>
        <taxon>Zingiberales</taxon>
        <taxon>Musaceae</taxon>
        <taxon>Ensete</taxon>
    </lineage>
</organism>
<reference evidence="2 3" key="1">
    <citation type="journal article" date="2014" name="Agronomy (Basel)">
        <title>A Draft Genome Sequence for Ensete ventricosum, the Drought-Tolerant Tree Against Hunger.</title>
        <authorList>
            <person name="Harrison J."/>
            <person name="Moore K.A."/>
            <person name="Paszkiewicz K."/>
            <person name="Jones T."/>
            <person name="Grant M."/>
            <person name="Ambacheew D."/>
            <person name="Muzemil S."/>
            <person name="Studholme D.J."/>
        </authorList>
    </citation>
    <scope>NUCLEOTIDE SEQUENCE [LARGE SCALE GENOMIC DNA]</scope>
</reference>
<feature type="region of interest" description="Disordered" evidence="1">
    <location>
        <begin position="66"/>
        <end position="95"/>
    </location>
</feature>
<protein>
    <submittedName>
        <fullName evidence="2">Uncharacterized protein</fullName>
    </submittedName>
</protein>
<evidence type="ECO:0000313" key="2">
    <source>
        <dbReference type="EMBL" id="RRT50320.1"/>
    </source>
</evidence>
<evidence type="ECO:0000256" key="1">
    <source>
        <dbReference type="SAM" id="MobiDB-lite"/>
    </source>
</evidence>
<accession>A0A426YF81</accession>
<proteinExistence type="predicted"/>
<sequence length="95" mass="10381">DIVTDEIIELNARLSYRQLENVSKSPVLKLPHLISLAPNSSAKSMHTPKLTTMTAQYIQESLPVGTSAESQFTNDHRDGAAKAPLSETDAALIEY</sequence>
<dbReference type="AlphaFoldDB" id="A0A426YF81"/>
<evidence type="ECO:0000313" key="3">
    <source>
        <dbReference type="Proteomes" id="UP000287651"/>
    </source>
</evidence>
<gene>
    <name evidence="2" type="ORF">B296_00043646</name>
</gene>